<evidence type="ECO:0000256" key="2">
    <source>
        <dbReference type="ARBA" id="ARBA00022730"/>
    </source>
</evidence>
<evidence type="ECO:0000256" key="7">
    <source>
        <dbReference type="SAM" id="MobiDB-lite"/>
    </source>
</evidence>
<dbReference type="Pfam" id="PF00829">
    <property type="entry name" value="Ribosomal_L21p"/>
    <property type="match status" value="1"/>
</dbReference>
<dbReference type="InterPro" id="IPR028909">
    <property type="entry name" value="bL21-like"/>
</dbReference>
<dbReference type="GO" id="GO:0005840">
    <property type="term" value="C:ribosome"/>
    <property type="evidence" value="ECO:0007669"/>
    <property type="project" value="UniProtKB-KW"/>
</dbReference>
<dbReference type="PANTHER" id="PTHR21349">
    <property type="entry name" value="50S RIBOSOMAL PROTEIN L21"/>
    <property type="match status" value="1"/>
</dbReference>
<dbReference type="GO" id="GO:0006412">
    <property type="term" value="P:translation"/>
    <property type="evidence" value="ECO:0007669"/>
    <property type="project" value="InterPro"/>
</dbReference>
<feature type="compositionally biased region" description="Basic and acidic residues" evidence="7">
    <location>
        <begin position="269"/>
        <end position="286"/>
    </location>
</feature>
<accession>A0AAN9ECQ7</accession>
<evidence type="ECO:0000256" key="3">
    <source>
        <dbReference type="ARBA" id="ARBA00022884"/>
    </source>
</evidence>
<dbReference type="HAMAP" id="MF_01363">
    <property type="entry name" value="Ribosomal_bL21"/>
    <property type="match status" value="1"/>
</dbReference>
<reference evidence="8 9" key="1">
    <citation type="submission" date="2024-01" db="EMBL/GenBank/DDBJ databases">
        <title>The genomes of 5 underutilized Papilionoideae crops provide insights into root nodulation and disease resistanc.</title>
        <authorList>
            <person name="Yuan L."/>
        </authorList>
    </citation>
    <scope>NUCLEOTIDE SEQUENCE [LARGE SCALE GENOMIC DNA]</scope>
    <source>
        <strain evidence="8">ZHUSHIDOU_FW_LH</strain>
        <tissue evidence="8">Leaf</tissue>
    </source>
</reference>
<evidence type="ECO:0000256" key="5">
    <source>
        <dbReference type="ARBA" id="ARBA00023274"/>
    </source>
</evidence>
<evidence type="ECO:0000313" key="8">
    <source>
        <dbReference type="EMBL" id="KAK7252153.1"/>
    </source>
</evidence>
<keyword evidence="9" id="KW-1185">Reference proteome</keyword>
<evidence type="ECO:0000313" key="9">
    <source>
        <dbReference type="Proteomes" id="UP001372338"/>
    </source>
</evidence>
<keyword evidence="2" id="KW-0699">rRNA-binding</keyword>
<evidence type="ECO:0000256" key="6">
    <source>
        <dbReference type="ARBA" id="ARBA00044129"/>
    </source>
</evidence>
<dbReference type="PANTHER" id="PTHR21349:SF0">
    <property type="entry name" value="LARGE RIBOSOMAL SUBUNIT PROTEIN BL21M"/>
    <property type="match status" value="1"/>
</dbReference>
<dbReference type="PROSITE" id="PS01169">
    <property type="entry name" value="RIBOSOMAL_L21"/>
    <property type="match status" value="1"/>
</dbReference>
<dbReference type="GO" id="GO:1990904">
    <property type="term" value="C:ribonucleoprotein complex"/>
    <property type="evidence" value="ECO:0007669"/>
    <property type="project" value="UniProtKB-KW"/>
</dbReference>
<protein>
    <recommendedName>
        <fullName evidence="6">Large ribosomal subunit protein bL21m</fullName>
    </recommendedName>
</protein>
<dbReference type="AlphaFoldDB" id="A0AAN9ECQ7"/>
<dbReference type="InterPro" id="IPR001787">
    <property type="entry name" value="Ribosomal_bL21"/>
</dbReference>
<comment type="similarity">
    <text evidence="1">Belongs to the bacterial ribosomal protein bL21 family.</text>
</comment>
<evidence type="ECO:0000256" key="1">
    <source>
        <dbReference type="ARBA" id="ARBA00008563"/>
    </source>
</evidence>
<keyword evidence="3" id="KW-0694">RNA-binding</keyword>
<dbReference type="GO" id="GO:0003735">
    <property type="term" value="F:structural constituent of ribosome"/>
    <property type="evidence" value="ECO:0007669"/>
    <property type="project" value="InterPro"/>
</dbReference>
<dbReference type="InterPro" id="IPR036164">
    <property type="entry name" value="bL21-like_sf"/>
</dbReference>
<name>A0AAN9ECQ7_CROPI</name>
<dbReference type="GO" id="GO:0005737">
    <property type="term" value="C:cytoplasm"/>
    <property type="evidence" value="ECO:0007669"/>
    <property type="project" value="UniProtKB-ARBA"/>
</dbReference>
<proteinExistence type="inferred from homology"/>
<gene>
    <name evidence="8" type="ORF">RIF29_35911</name>
</gene>
<sequence>MAHRRSLFTAFTRQASTFLLKNPTPSSLPSLSVSSHFPNPSSSLPIFTKPLSSFAQWSHLRFFSSDKQSDHHSNEIVEDHGSDDDEVEDEDDDEEEDYESKEGYDDDDENENVSVASRKKVYTKEEKEAEAEAIGYKVVGPLQKDDRVFKPYEPVFAVVQIGSHQFKVSNRDSIFTERLKFCEVNDKLILNKVLLVGSDSQTIVGRPTVPYATVHAVVEEHALNAKLIVFKKKRRKNYRRTNGHRQELTKLRITDIQGIEKPQNVLPEKPPKAAAKKEKEKVAVTA</sequence>
<dbReference type="Proteomes" id="UP001372338">
    <property type="component" value="Unassembled WGS sequence"/>
</dbReference>
<dbReference type="InterPro" id="IPR018258">
    <property type="entry name" value="Ribosomal_bL21_CS"/>
</dbReference>
<dbReference type="GO" id="GO:0019843">
    <property type="term" value="F:rRNA binding"/>
    <property type="evidence" value="ECO:0007669"/>
    <property type="project" value="UniProtKB-KW"/>
</dbReference>
<feature type="compositionally biased region" description="Basic and acidic residues" evidence="7">
    <location>
        <begin position="68"/>
        <end position="80"/>
    </location>
</feature>
<feature type="region of interest" description="Disordered" evidence="7">
    <location>
        <begin position="262"/>
        <end position="286"/>
    </location>
</feature>
<feature type="region of interest" description="Disordered" evidence="7">
    <location>
        <begin position="68"/>
        <end position="114"/>
    </location>
</feature>
<comment type="caution">
    <text evidence="8">The sequence shown here is derived from an EMBL/GenBank/DDBJ whole genome shotgun (WGS) entry which is preliminary data.</text>
</comment>
<dbReference type="SUPFAM" id="SSF141091">
    <property type="entry name" value="L21p-like"/>
    <property type="match status" value="1"/>
</dbReference>
<dbReference type="NCBIfam" id="TIGR00061">
    <property type="entry name" value="L21"/>
    <property type="match status" value="1"/>
</dbReference>
<dbReference type="EMBL" id="JAYWIO010000007">
    <property type="protein sequence ID" value="KAK7252153.1"/>
    <property type="molecule type" value="Genomic_DNA"/>
</dbReference>
<organism evidence="8 9">
    <name type="scientific">Crotalaria pallida</name>
    <name type="common">Smooth rattlebox</name>
    <name type="synonym">Crotalaria striata</name>
    <dbReference type="NCBI Taxonomy" id="3830"/>
    <lineage>
        <taxon>Eukaryota</taxon>
        <taxon>Viridiplantae</taxon>
        <taxon>Streptophyta</taxon>
        <taxon>Embryophyta</taxon>
        <taxon>Tracheophyta</taxon>
        <taxon>Spermatophyta</taxon>
        <taxon>Magnoliopsida</taxon>
        <taxon>eudicotyledons</taxon>
        <taxon>Gunneridae</taxon>
        <taxon>Pentapetalae</taxon>
        <taxon>rosids</taxon>
        <taxon>fabids</taxon>
        <taxon>Fabales</taxon>
        <taxon>Fabaceae</taxon>
        <taxon>Papilionoideae</taxon>
        <taxon>50 kb inversion clade</taxon>
        <taxon>genistoids sensu lato</taxon>
        <taxon>core genistoids</taxon>
        <taxon>Crotalarieae</taxon>
        <taxon>Crotalaria</taxon>
    </lineage>
</organism>
<feature type="compositionally biased region" description="Acidic residues" evidence="7">
    <location>
        <begin position="81"/>
        <end position="111"/>
    </location>
</feature>
<evidence type="ECO:0000256" key="4">
    <source>
        <dbReference type="ARBA" id="ARBA00022980"/>
    </source>
</evidence>
<keyword evidence="4" id="KW-0689">Ribosomal protein</keyword>
<keyword evidence="5" id="KW-0687">Ribonucleoprotein</keyword>